<dbReference type="Proteomes" id="UP000007431">
    <property type="component" value="Unassembled WGS sequence"/>
</dbReference>
<protein>
    <submittedName>
        <fullName evidence="2">Uncharacterized protein</fullName>
    </submittedName>
</protein>
<dbReference type="STRING" id="578458.D8QE06"/>
<dbReference type="RefSeq" id="XP_003028677.1">
    <property type="nucleotide sequence ID" value="XM_003028631.1"/>
</dbReference>
<proteinExistence type="predicted"/>
<keyword evidence="3" id="KW-1185">Reference proteome</keyword>
<organism evidence="3">
    <name type="scientific">Schizophyllum commune (strain H4-8 / FGSC 9210)</name>
    <name type="common">Split gill fungus</name>
    <dbReference type="NCBI Taxonomy" id="578458"/>
    <lineage>
        <taxon>Eukaryota</taxon>
        <taxon>Fungi</taxon>
        <taxon>Dikarya</taxon>
        <taxon>Basidiomycota</taxon>
        <taxon>Agaricomycotina</taxon>
        <taxon>Agaricomycetes</taxon>
        <taxon>Agaricomycetidae</taxon>
        <taxon>Agaricales</taxon>
        <taxon>Schizophyllaceae</taxon>
        <taxon>Schizophyllum</taxon>
    </lineage>
</organism>
<feature type="region of interest" description="Disordered" evidence="1">
    <location>
        <begin position="203"/>
        <end position="294"/>
    </location>
</feature>
<dbReference type="VEuPathDB" id="FungiDB:SCHCODRAFT_02751591"/>
<gene>
    <name evidence="2" type="ORF">SCHCODRAFT_112088</name>
</gene>
<evidence type="ECO:0000313" key="2">
    <source>
        <dbReference type="EMBL" id="EFI93774.1"/>
    </source>
</evidence>
<evidence type="ECO:0000313" key="3">
    <source>
        <dbReference type="Proteomes" id="UP000007431"/>
    </source>
</evidence>
<dbReference type="AlphaFoldDB" id="D8QE06"/>
<dbReference type="KEGG" id="scm:SCHCO_02751591"/>
<dbReference type="OrthoDB" id="2553626at2759"/>
<accession>D8QE06</accession>
<dbReference type="HOGENOM" id="CLU_608539_0_0_1"/>
<name>D8QE06_SCHCM</name>
<evidence type="ECO:0000256" key="1">
    <source>
        <dbReference type="SAM" id="MobiDB-lite"/>
    </source>
</evidence>
<dbReference type="EMBL" id="GL377310">
    <property type="protein sequence ID" value="EFI93774.1"/>
    <property type="molecule type" value="Genomic_DNA"/>
</dbReference>
<feature type="non-terminal residue" evidence="2">
    <location>
        <position position="450"/>
    </location>
</feature>
<dbReference type="GeneID" id="9590476"/>
<reference evidence="2 3" key="1">
    <citation type="journal article" date="2010" name="Nat. Biotechnol.">
        <title>Genome sequence of the model mushroom Schizophyllum commune.</title>
        <authorList>
            <person name="Ohm R.A."/>
            <person name="de Jong J.F."/>
            <person name="Lugones L.G."/>
            <person name="Aerts A."/>
            <person name="Kothe E."/>
            <person name="Stajich J.E."/>
            <person name="de Vries R.P."/>
            <person name="Record E."/>
            <person name="Levasseur A."/>
            <person name="Baker S.E."/>
            <person name="Bartholomew K.A."/>
            <person name="Coutinho P.M."/>
            <person name="Erdmann S."/>
            <person name="Fowler T.J."/>
            <person name="Gathman A.C."/>
            <person name="Lombard V."/>
            <person name="Henrissat B."/>
            <person name="Knabe N."/>
            <person name="Kuees U."/>
            <person name="Lilly W.W."/>
            <person name="Lindquist E."/>
            <person name="Lucas S."/>
            <person name="Magnuson J.K."/>
            <person name="Piumi F."/>
            <person name="Raudaskoski M."/>
            <person name="Salamov A."/>
            <person name="Schmutz J."/>
            <person name="Schwarze F.W.M.R."/>
            <person name="vanKuyk P.A."/>
            <person name="Horton J.S."/>
            <person name="Grigoriev I.V."/>
            <person name="Woesten H.A.B."/>
        </authorList>
    </citation>
    <scope>NUCLEOTIDE SEQUENCE [LARGE SCALE GENOMIC DNA]</scope>
    <source>
        <strain evidence="3">H4-8 / FGSC 9210</strain>
    </source>
</reference>
<sequence length="450" mass="49021">MSRPLRLHSSALSDAEYDYFTATLALLTDYRLPEGSARDDKDFAVAAELDASGLCAWLLGKLCPAFPHDKVATIMSSVAPSGGIVDGTQFFAVARLALHCLNGETIGDGDDCRRLAFVQVQNVPLHASRGAERAPMQSPPAKLRVHFWPPDEDKPCQFEFAFPESGLFHPESQSRTFQATYGLDISLGVYSYFDSTANCWTTTPEPLRISPDQPTVHIRGLPRRDAPANSRKRPRTSDVTTDSASAPPIPQKTAPVVKQPKYPATPAPSPGHSAPDTPVPTHPQASSHASTCTSLPPISSISSAASFSIPLSSSSTPTQPAAPPPILAPVTMPPGHPLPELATWPRTPRSAFPFKYACHMAAFFETVEGLKPVFPNKEEAYRYLMQGTAPWHASTYWKHHRLYAKRERDARLKTAVDAGMCEAGEWNRYLREEEAAGRVQDAEMPATPVA</sequence>
<dbReference type="InParanoid" id="D8QE06"/>